<comment type="caution">
    <text evidence="2">The sequence shown here is derived from an EMBL/GenBank/DDBJ whole genome shotgun (WGS) entry which is preliminary data.</text>
</comment>
<keyword evidence="1" id="KW-0812">Transmembrane</keyword>
<name>A0A553NES1_TIGCA</name>
<protein>
    <submittedName>
        <fullName evidence="2">Uncharacterized protein</fullName>
    </submittedName>
</protein>
<gene>
    <name evidence="2" type="ORF">TCAL_10955</name>
</gene>
<keyword evidence="1" id="KW-1133">Transmembrane helix</keyword>
<evidence type="ECO:0000256" key="1">
    <source>
        <dbReference type="SAM" id="Phobius"/>
    </source>
</evidence>
<dbReference type="Proteomes" id="UP000318571">
    <property type="component" value="Chromosome 10"/>
</dbReference>
<keyword evidence="1" id="KW-0472">Membrane</keyword>
<feature type="transmembrane region" description="Helical" evidence="1">
    <location>
        <begin position="29"/>
        <end position="52"/>
    </location>
</feature>
<organism evidence="2 3">
    <name type="scientific">Tigriopus californicus</name>
    <name type="common">Marine copepod</name>
    <dbReference type="NCBI Taxonomy" id="6832"/>
    <lineage>
        <taxon>Eukaryota</taxon>
        <taxon>Metazoa</taxon>
        <taxon>Ecdysozoa</taxon>
        <taxon>Arthropoda</taxon>
        <taxon>Crustacea</taxon>
        <taxon>Multicrustacea</taxon>
        <taxon>Hexanauplia</taxon>
        <taxon>Copepoda</taxon>
        <taxon>Harpacticoida</taxon>
        <taxon>Harpacticidae</taxon>
        <taxon>Tigriopus</taxon>
    </lineage>
</organism>
<dbReference type="AlphaFoldDB" id="A0A553NES1"/>
<dbReference type="EMBL" id="VCGU01000458">
    <property type="protein sequence ID" value="TRY63942.1"/>
    <property type="molecule type" value="Genomic_DNA"/>
</dbReference>
<keyword evidence="3" id="KW-1185">Reference proteome</keyword>
<sequence length="63" mass="7233">MSGRTMKFPYTIGAQVTQFPFAYYFNKSWVFKSWVIGSVLTFPIMVAITNSIPDEKPKGKKDH</sequence>
<evidence type="ECO:0000313" key="2">
    <source>
        <dbReference type="EMBL" id="TRY63942.1"/>
    </source>
</evidence>
<proteinExistence type="predicted"/>
<reference evidence="2 3" key="1">
    <citation type="journal article" date="2018" name="Nat. Ecol. Evol.">
        <title>Genomic signatures of mitonuclear coevolution across populations of Tigriopus californicus.</title>
        <authorList>
            <person name="Barreto F.S."/>
            <person name="Watson E.T."/>
            <person name="Lima T.G."/>
            <person name="Willett C.S."/>
            <person name="Edmands S."/>
            <person name="Li W."/>
            <person name="Burton R.S."/>
        </authorList>
    </citation>
    <scope>NUCLEOTIDE SEQUENCE [LARGE SCALE GENOMIC DNA]</scope>
    <source>
        <strain evidence="2 3">San Diego</strain>
    </source>
</reference>
<accession>A0A553NES1</accession>
<dbReference type="OMA" id="QWIWRYW"/>
<evidence type="ECO:0000313" key="3">
    <source>
        <dbReference type="Proteomes" id="UP000318571"/>
    </source>
</evidence>